<evidence type="ECO:0000313" key="3">
    <source>
        <dbReference type="EMBL" id="MCX2965959.1"/>
    </source>
</evidence>
<sequence>MPDGPDGGDRAGIVIPVGGHRLHVIDEGEGLSVLLMAALGSNWFDLDALTVRLLRQGFRVIRYDRPGYGLSSPRPPDEMPGLLDEVDRMRMVLDAVGVGGPVLIVGHSLASLYVEAFGRVYPERSAGLVMVDGSFVLAPWRVVPARWGVRAAHRAVRVAQSVTAAMGVHRWPSAGVWTLVVPPPPEGFTDDQRRWAGRVFGQPRFMTALLAENAVFATMDRDLRDLRRTHQLPDVPIDVVVASPRMPGWRHFWEWKQRRYAQTLITAAGVEAHVDVISPARHFVVSQRPDEVAAIIGRMAGG</sequence>
<dbReference type="PANTHER" id="PTHR43329">
    <property type="entry name" value="EPOXIDE HYDROLASE"/>
    <property type="match status" value="1"/>
</dbReference>
<dbReference type="Pfam" id="PF12697">
    <property type="entry name" value="Abhydrolase_6"/>
    <property type="match status" value="1"/>
</dbReference>
<dbReference type="EMBL" id="JAPKFM010000021">
    <property type="protein sequence ID" value="MCX2965959.1"/>
    <property type="molecule type" value="Genomic_DNA"/>
</dbReference>
<evidence type="ECO:0000256" key="1">
    <source>
        <dbReference type="ARBA" id="ARBA00022801"/>
    </source>
</evidence>
<accession>A0A9X3D8I8</accession>
<keyword evidence="4" id="KW-1185">Reference proteome</keyword>
<evidence type="ECO:0000259" key="2">
    <source>
        <dbReference type="Pfam" id="PF12697"/>
    </source>
</evidence>
<dbReference type="GO" id="GO:0016787">
    <property type="term" value="F:hydrolase activity"/>
    <property type="evidence" value="ECO:0007669"/>
    <property type="project" value="UniProtKB-KW"/>
</dbReference>
<dbReference type="PRINTS" id="PR00412">
    <property type="entry name" value="EPOXHYDRLASE"/>
</dbReference>
<feature type="domain" description="AB hydrolase-1" evidence="2">
    <location>
        <begin position="40"/>
        <end position="294"/>
    </location>
</feature>
<dbReference type="InterPro" id="IPR000639">
    <property type="entry name" value="Epox_hydrolase-like"/>
</dbReference>
<proteinExistence type="predicted"/>
<comment type="caution">
    <text evidence="3">The sequence shown here is derived from an EMBL/GenBank/DDBJ whole genome shotgun (WGS) entry which is preliminary data.</text>
</comment>
<dbReference type="InterPro" id="IPR029058">
    <property type="entry name" value="AB_hydrolase_fold"/>
</dbReference>
<dbReference type="SUPFAM" id="SSF53474">
    <property type="entry name" value="alpha/beta-Hydrolases"/>
    <property type="match status" value="1"/>
</dbReference>
<dbReference type="AlphaFoldDB" id="A0A9X3D8I8"/>
<dbReference type="Gene3D" id="3.40.50.1820">
    <property type="entry name" value="alpha/beta hydrolase"/>
    <property type="match status" value="1"/>
</dbReference>
<dbReference type="RefSeq" id="WP_235725664.1">
    <property type="nucleotide sequence ID" value="NZ_JAPKFM010000021.1"/>
</dbReference>
<organism evidence="3 4">
    <name type="scientific">Gordonia aquimaris</name>
    <dbReference type="NCBI Taxonomy" id="2984863"/>
    <lineage>
        <taxon>Bacteria</taxon>
        <taxon>Bacillati</taxon>
        <taxon>Actinomycetota</taxon>
        <taxon>Actinomycetes</taxon>
        <taxon>Mycobacteriales</taxon>
        <taxon>Gordoniaceae</taxon>
        <taxon>Gordonia</taxon>
    </lineage>
</organism>
<dbReference type="Proteomes" id="UP001143347">
    <property type="component" value="Unassembled WGS sequence"/>
</dbReference>
<protein>
    <submittedName>
        <fullName evidence="3">Alpha/beta hydrolase</fullName>
    </submittedName>
</protein>
<keyword evidence="1 3" id="KW-0378">Hydrolase</keyword>
<gene>
    <name evidence="3" type="ORF">OSB52_17895</name>
</gene>
<evidence type="ECO:0000313" key="4">
    <source>
        <dbReference type="Proteomes" id="UP001143347"/>
    </source>
</evidence>
<dbReference type="InterPro" id="IPR000073">
    <property type="entry name" value="AB_hydrolase_1"/>
</dbReference>
<reference evidence="3" key="1">
    <citation type="submission" date="2022-10" db="EMBL/GenBank/DDBJ databases">
        <title>WGS of marine actinomycetes from Thailand.</title>
        <authorList>
            <person name="Thawai C."/>
        </authorList>
    </citation>
    <scope>NUCLEOTIDE SEQUENCE</scope>
    <source>
        <strain evidence="3">SW21</strain>
    </source>
</reference>
<name>A0A9X3D8I8_9ACTN</name>